<dbReference type="PANTHER" id="PTHR46013">
    <property type="entry name" value="VASCULAR CELL ADHESION MOLECULE 1"/>
    <property type="match status" value="1"/>
</dbReference>
<dbReference type="Gene3D" id="2.60.40.10">
    <property type="entry name" value="Immunoglobulins"/>
    <property type="match status" value="1"/>
</dbReference>
<sequence>MKRVLVLLFLAGAFSSNWKVNYPQKEICALKGSSVMLPCDYDYPDSVVVKSVKWGHKDNFFEGPFIYNSELNQTPSRFTYSGDKNHSCSLRIDQVEDGDAGKFAFRFTTDSHDGKFTGLEGTMLKIGELRISVEGKGE</sequence>
<evidence type="ECO:0000256" key="1">
    <source>
        <dbReference type="SAM" id="SignalP"/>
    </source>
</evidence>
<evidence type="ECO:0000313" key="3">
    <source>
        <dbReference type="Proteomes" id="UP000283210"/>
    </source>
</evidence>
<evidence type="ECO:0008006" key="4">
    <source>
        <dbReference type="Google" id="ProtNLM"/>
    </source>
</evidence>
<feature type="chain" id="PRO_5018634812" description="Immunoglobulin subtype domain-containing protein" evidence="1">
    <location>
        <begin position="16"/>
        <end position="138"/>
    </location>
</feature>
<reference evidence="2 3" key="2">
    <citation type="submission" date="2019-01" db="EMBL/GenBank/DDBJ databases">
        <title>A chromosome length genome reference of the Java medaka (oryzias javanicus).</title>
        <authorList>
            <person name="Herpin A."/>
            <person name="Takehana Y."/>
            <person name="Naruse K."/>
            <person name="Ansai S."/>
            <person name="Kawaguchi M."/>
        </authorList>
    </citation>
    <scope>NUCLEOTIDE SEQUENCE [LARGE SCALE GENOMIC DNA]</scope>
    <source>
        <strain evidence="2">RS831</strain>
        <tissue evidence="2">Whole body</tissue>
    </source>
</reference>
<proteinExistence type="predicted"/>
<accession>A0A3S2PTS4</accession>
<dbReference type="Proteomes" id="UP000283210">
    <property type="component" value="Chromosome 8"/>
</dbReference>
<gene>
    <name evidence="2" type="ORF">OJAV_G00079060</name>
</gene>
<evidence type="ECO:0000313" key="2">
    <source>
        <dbReference type="EMBL" id="RVE69575.1"/>
    </source>
</evidence>
<dbReference type="InterPro" id="IPR013783">
    <property type="entry name" value="Ig-like_fold"/>
</dbReference>
<dbReference type="OrthoDB" id="6152887at2759"/>
<organism evidence="2 3">
    <name type="scientific">Oryzias javanicus</name>
    <name type="common">Javanese ricefish</name>
    <name type="synonym">Aplocheilus javanicus</name>
    <dbReference type="NCBI Taxonomy" id="123683"/>
    <lineage>
        <taxon>Eukaryota</taxon>
        <taxon>Metazoa</taxon>
        <taxon>Chordata</taxon>
        <taxon>Craniata</taxon>
        <taxon>Vertebrata</taxon>
        <taxon>Euteleostomi</taxon>
        <taxon>Actinopterygii</taxon>
        <taxon>Neopterygii</taxon>
        <taxon>Teleostei</taxon>
        <taxon>Neoteleostei</taxon>
        <taxon>Acanthomorphata</taxon>
        <taxon>Ovalentaria</taxon>
        <taxon>Atherinomorphae</taxon>
        <taxon>Beloniformes</taxon>
        <taxon>Adrianichthyidae</taxon>
        <taxon>Oryziinae</taxon>
        <taxon>Oryzias</taxon>
    </lineage>
</organism>
<protein>
    <recommendedName>
        <fullName evidence="4">Immunoglobulin subtype domain-containing protein</fullName>
    </recommendedName>
</protein>
<dbReference type="EMBL" id="CM012444">
    <property type="protein sequence ID" value="RVE69575.1"/>
    <property type="molecule type" value="Genomic_DNA"/>
</dbReference>
<dbReference type="InterPro" id="IPR036179">
    <property type="entry name" value="Ig-like_dom_sf"/>
</dbReference>
<reference evidence="2 3" key="1">
    <citation type="submission" date="2018-11" db="EMBL/GenBank/DDBJ databases">
        <authorList>
            <person name="Lopez-Roques C."/>
            <person name="Donnadieu C."/>
            <person name="Bouchez O."/>
            <person name="Klopp C."/>
            <person name="Cabau C."/>
            <person name="Zahm M."/>
        </authorList>
    </citation>
    <scope>NUCLEOTIDE SEQUENCE [LARGE SCALE GENOMIC DNA]</scope>
    <source>
        <strain evidence="2">RS831</strain>
        <tissue evidence="2">Whole body</tissue>
    </source>
</reference>
<dbReference type="SUPFAM" id="SSF48726">
    <property type="entry name" value="Immunoglobulin"/>
    <property type="match status" value="1"/>
</dbReference>
<keyword evidence="3" id="KW-1185">Reference proteome</keyword>
<name>A0A3S2PTS4_ORYJA</name>
<dbReference type="AlphaFoldDB" id="A0A3S2PTS4"/>
<dbReference type="PANTHER" id="PTHR46013:SF4">
    <property type="entry name" value="B-CELL RECEPTOR CD22-RELATED"/>
    <property type="match status" value="1"/>
</dbReference>
<feature type="signal peptide" evidence="1">
    <location>
        <begin position="1"/>
        <end position="15"/>
    </location>
</feature>
<keyword evidence="1" id="KW-0732">Signal</keyword>